<dbReference type="InterPro" id="IPR036318">
    <property type="entry name" value="FAD-bd_PCMH-like_sf"/>
</dbReference>
<evidence type="ECO:0000259" key="1">
    <source>
        <dbReference type="PROSITE" id="PS51387"/>
    </source>
</evidence>
<sequence>MISTELLDRLANTGAGLARPAGSTVLGGHVPAWVLEPESLAQLTALVRILHEDGVAWRVDARGRNWGYDDTRVRVPGLIVRLARMDRLDLDVELGLATVQPGVTFAQLNAALRQAEARFQLPEPGSGPHTSVLGNALERGLLAGLGERERHCRDFLVLSRDGELTRLGWEDAADDRVRRALPYPPGPHLQGSLFQTAGHGPVVVELTHVLPVATVLTAAPVLLAGAELTEDLLRCWRDMLLDELVTSTVLASPARRRAQGITGSHDGLVLDLYVTAGSPAMLRAKTADVQRLAREHGQRLAARLGGNYDDLGILGGNRDHPEAVGQLSQGLEWHTAALPFAPSVVAAFARAVRADPMLADVPWTLRPLDSRALVWLAPLVYRKDDPDSVALLRRRVAAVVRLRDGFAVPAYRSGAVRGDR</sequence>
<dbReference type="InterPro" id="IPR016166">
    <property type="entry name" value="FAD-bd_PCMH"/>
</dbReference>
<organism evidence="2 3">
    <name type="scientific">Plantactinospora sonchi</name>
    <dbReference type="NCBI Taxonomy" id="1544735"/>
    <lineage>
        <taxon>Bacteria</taxon>
        <taxon>Bacillati</taxon>
        <taxon>Actinomycetota</taxon>
        <taxon>Actinomycetes</taxon>
        <taxon>Micromonosporales</taxon>
        <taxon>Micromonosporaceae</taxon>
        <taxon>Plantactinospora</taxon>
    </lineage>
</organism>
<dbReference type="PROSITE" id="PS51387">
    <property type="entry name" value="FAD_PCMH"/>
    <property type="match status" value="1"/>
</dbReference>
<comment type="caution">
    <text evidence="2">The sequence shown here is derived from an EMBL/GenBank/DDBJ whole genome shotgun (WGS) entry which is preliminary data.</text>
</comment>
<dbReference type="RefSeq" id="WP_331216422.1">
    <property type="nucleotide sequence ID" value="NZ_JAZGQK010000020.1"/>
</dbReference>
<protein>
    <submittedName>
        <fullName evidence="2">FAD-binding protein</fullName>
    </submittedName>
</protein>
<dbReference type="SUPFAM" id="SSF56176">
    <property type="entry name" value="FAD-binding/transporter-associated domain-like"/>
    <property type="match status" value="1"/>
</dbReference>
<proteinExistence type="predicted"/>
<reference evidence="2 3" key="1">
    <citation type="submission" date="2024-01" db="EMBL/GenBank/DDBJ databases">
        <title>Genome insights into Plantactinospora sonchi sp. nov.</title>
        <authorList>
            <person name="Wang L."/>
        </authorList>
    </citation>
    <scope>NUCLEOTIDE SEQUENCE [LARGE SCALE GENOMIC DNA]</scope>
    <source>
        <strain evidence="2 3">NEAU-QY2</strain>
    </source>
</reference>
<dbReference type="InterPro" id="IPR006094">
    <property type="entry name" value="Oxid_FAD_bind_N"/>
</dbReference>
<dbReference type="Gene3D" id="3.30.465.10">
    <property type="match status" value="1"/>
</dbReference>
<accession>A0ABU7RYP7</accession>
<dbReference type="Proteomes" id="UP001332243">
    <property type="component" value="Unassembled WGS sequence"/>
</dbReference>
<evidence type="ECO:0000313" key="2">
    <source>
        <dbReference type="EMBL" id="MEE6261309.1"/>
    </source>
</evidence>
<keyword evidence="3" id="KW-1185">Reference proteome</keyword>
<dbReference type="InterPro" id="IPR016169">
    <property type="entry name" value="FAD-bd_PCMH_sub2"/>
</dbReference>
<feature type="domain" description="FAD-binding PCMH-type" evidence="1">
    <location>
        <begin position="26"/>
        <end position="213"/>
    </location>
</feature>
<evidence type="ECO:0000313" key="3">
    <source>
        <dbReference type="Proteomes" id="UP001332243"/>
    </source>
</evidence>
<gene>
    <name evidence="2" type="ORF">V1633_22770</name>
</gene>
<dbReference type="Pfam" id="PF01565">
    <property type="entry name" value="FAD_binding_4"/>
    <property type="match status" value="1"/>
</dbReference>
<dbReference type="EMBL" id="JAZGQK010000020">
    <property type="protein sequence ID" value="MEE6261309.1"/>
    <property type="molecule type" value="Genomic_DNA"/>
</dbReference>
<name>A0ABU7RYP7_9ACTN</name>